<evidence type="ECO:0000313" key="3">
    <source>
        <dbReference type="Proteomes" id="UP000267804"/>
    </source>
</evidence>
<feature type="domain" description="RNase H type-1" evidence="1">
    <location>
        <begin position="13"/>
        <end position="161"/>
    </location>
</feature>
<dbReference type="KEGG" id="mtua:CSH63_17790"/>
<dbReference type="PROSITE" id="PS50879">
    <property type="entry name" value="RNASE_H_1"/>
    <property type="match status" value="1"/>
</dbReference>
<dbReference type="SUPFAM" id="SSF53098">
    <property type="entry name" value="Ribonuclease H-like"/>
    <property type="match status" value="1"/>
</dbReference>
<dbReference type="GO" id="GO:0003676">
    <property type="term" value="F:nucleic acid binding"/>
    <property type="evidence" value="ECO:0007669"/>
    <property type="project" value="InterPro"/>
</dbReference>
<evidence type="ECO:0000259" key="1">
    <source>
        <dbReference type="PROSITE" id="PS50879"/>
    </source>
</evidence>
<dbReference type="EMBL" id="CP024087">
    <property type="protein sequence ID" value="AYF29283.1"/>
    <property type="molecule type" value="Genomic_DNA"/>
</dbReference>
<dbReference type="GO" id="GO:0004523">
    <property type="term" value="F:RNA-DNA hybrid ribonuclease activity"/>
    <property type="evidence" value="ECO:0007669"/>
    <property type="project" value="InterPro"/>
</dbReference>
<dbReference type="InterPro" id="IPR036397">
    <property type="entry name" value="RNaseH_sf"/>
</dbReference>
<dbReference type="AlphaFoldDB" id="A0A386WML4"/>
<organism evidence="2 3">
    <name type="scientific">Micromonospora tulbaghiae</name>
    <dbReference type="NCBI Taxonomy" id="479978"/>
    <lineage>
        <taxon>Bacteria</taxon>
        <taxon>Bacillati</taxon>
        <taxon>Actinomycetota</taxon>
        <taxon>Actinomycetes</taxon>
        <taxon>Micromonosporales</taxon>
        <taxon>Micromonosporaceae</taxon>
        <taxon>Micromonospora</taxon>
    </lineage>
</organism>
<name>A0A386WML4_9ACTN</name>
<protein>
    <recommendedName>
        <fullName evidence="1">RNase H type-1 domain-containing protein</fullName>
    </recommendedName>
</protein>
<dbReference type="Gene3D" id="3.30.420.10">
    <property type="entry name" value="Ribonuclease H-like superfamily/Ribonuclease H"/>
    <property type="match status" value="1"/>
</dbReference>
<sequence>MSRILTGTVRAPTTARLLIATDGSADGCRRREYRTGFGWLATDGTWGVGWCPQPARLAGRDVATVAELRAVYHAIAERLPTGPVTVLVDSRCALDYLTGWAAGDRRIPRGYLGSQQHTPMVTRLAELVAAHPGRLDARWVRGHSGHLLNECADSLARLGRRWLVERLPVDEVRHRADFLVAGFLADRRAREVSAA</sequence>
<dbReference type="Pfam" id="PF00075">
    <property type="entry name" value="RNase_H"/>
    <property type="match status" value="1"/>
</dbReference>
<dbReference type="RefSeq" id="WP_120571251.1">
    <property type="nucleotide sequence ID" value="NZ_CP024087.1"/>
</dbReference>
<dbReference type="Proteomes" id="UP000267804">
    <property type="component" value="Chromosome"/>
</dbReference>
<accession>A0A386WML4</accession>
<reference evidence="2 3" key="1">
    <citation type="submission" date="2017-10" db="EMBL/GenBank/DDBJ databases">
        <title>Integration of genomic and chemical information greatly accelerates assignment of the full stereostructure of myelolactone, a potent inhibitor of myeloma from a marine-derived Micromonospora.</title>
        <authorList>
            <person name="Kim M.C."/>
            <person name="Machado H."/>
            <person name="Jensen P.R."/>
            <person name="Fenical W."/>
        </authorList>
    </citation>
    <scope>NUCLEOTIDE SEQUENCE [LARGE SCALE GENOMIC DNA]</scope>
    <source>
        <strain evidence="2 3">CNY-010</strain>
    </source>
</reference>
<gene>
    <name evidence="2" type="ORF">CSH63_17790</name>
</gene>
<proteinExistence type="predicted"/>
<dbReference type="InterPro" id="IPR002156">
    <property type="entry name" value="RNaseH_domain"/>
</dbReference>
<evidence type="ECO:0000313" key="2">
    <source>
        <dbReference type="EMBL" id="AYF29283.1"/>
    </source>
</evidence>
<dbReference type="InterPro" id="IPR012337">
    <property type="entry name" value="RNaseH-like_sf"/>
</dbReference>